<evidence type="ECO:0000313" key="2">
    <source>
        <dbReference type="EnsemblPlants" id="MELO3C031593.2.1"/>
    </source>
</evidence>
<protein>
    <submittedName>
        <fullName evidence="2">Uncharacterized protein</fullName>
    </submittedName>
</protein>
<dbReference type="AlphaFoldDB" id="A0A9I9EBW3"/>
<accession>A0A9I9EBW3</accession>
<dbReference type="Gramene" id="MELO3C031593.2.1">
    <property type="protein sequence ID" value="MELO3C031593.2.1"/>
    <property type="gene ID" value="MELO3C031593.2"/>
</dbReference>
<dbReference type="EnsemblPlants" id="MELO3C031593.2.1">
    <property type="protein sequence ID" value="MELO3C031593.2.1"/>
    <property type="gene ID" value="MELO3C031593.2"/>
</dbReference>
<proteinExistence type="predicted"/>
<evidence type="ECO:0000256" key="1">
    <source>
        <dbReference type="SAM" id="MobiDB-lite"/>
    </source>
</evidence>
<feature type="region of interest" description="Disordered" evidence="1">
    <location>
        <begin position="47"/>
        <end position="66"/>
    </location>
</feature>
<name>A0A9I9EBW3_CUCME</name>
<feature type="compositionally biased region" description="Polar residues" evidence="1">
    <location>
        <begin position="56"/>
        <end position="66"/>
    </location>
</feature>
<sequence length="66" mass="7038">MENGNKSNETNAHDENNIGGYLESRSIIRVKLQHCSSCTSRCTRTCCSSPAHAGSSCRTSSLGTST</sequence>
<reference evidence="2" key="1">
    <citation type="submission" date="2023-03" db="UniProtKB">
        <authorList>
            <consortium name="EnsemblPlants"/>
        </authorList>
    </citation>
    <scope>IDENTIFICATION</scope>
</reference>
<organism evidence="2">
    <name type="scientific">Cucumis melo</name>
    <name type="common">Muskmelon</name>
    <dbReference type="NCBI Taxonomy" id="3656"/>
    <lineage>
        <taxon>Eukaryota</taxon>
        <taxon>Viridiplantae</taxon>
        <taxon>Streptophyta</taxon>
        <taxon>Embryophyta</taxon>
        <taxon>Tracheophyta</taxon>
        <taxon>Spermatophyta</taxon>
        <taxon>Magnoliopsida</taxon>
        <taxon>eudicotyledons</taxon>
        <taxon>Gunneridae</taxon>
        <taxon>Pentapetalae</taxon>
        <taxon>rosids</taxon>
        <taxon>fabids</taxon>
        <taxon>Cucurbitales</taxon>
        <taxon>Cucurbitaceae</taxon>
        <taxon>Benincaseae</taxon>
        <taxon>Cucumis</taxon>
    </lineage>
</organism>